<dbReference type="AlphaFoldDB" id="A0A323UJF6"/>
<organism evidence="1 2">
    <name type="scientific">Rhodopseudomonas palustris</name>
    <dbReference type="NCBI Taxonomy" id="1076"/>
    <lineage>
        <taxon>Bacteria</taxon>
        <taxon>Pseudomonadati</taxon>
        <taxon>Pseudomonadota</taxon>
        <taxon>Alphaproteobacteria</taxon>
        <taxon>Hyphomicrobiales</taxon>
        <taxon>Nitrobacteraceae</taxon>
        <taxon>Rhodopseudomonas</taxon>
    </lineage>
</organism>
<dbReference type="Pfam" id="PF06995">
    <property type="entry name" value="Phage_P2_GpU"/>
    <property type="match status" value="1"/>
</dbReference>
<comment type="caution">
    <text evidence="1">The sequence shown here is derived from an EMBL/GenBank/DDBJ whole genome shotgun (WGS) entry which is preliminary data.</text>
</comment>
<evidence type="ECO:0000313" key="1">
    <source>
        <dbReference type="EMBL" id="PZA12481.1"/>
    </source>
</evidence>
<dbReference type="InterPro" id="IPR009734">
    <property type="entry name" value="Myoviridae_GpU"/>
</dbReference>
<dbReference type="EMBL" id="QKQS01000013">
    <property type="protein sequence ID" value="PZA12481.1"/>
    <property type="molecule type" value="Genomic_DNA"/>
</dbReference>
<sequence length="124" mass="13570">MALMAIGGHIFQAIGLNGQSIETSTESNWVDVPRFGMVDSAQMHGWRRAEMSIRGVLYPDQIGGLADYEAIRASQYGTRPLPLLRMGRGFSARVIGAVTIERVSDLEEYGGKKIAFTIDLKGHS</sequence>
<dbReference type="Proteomes" id="UP000248134">
    <property type="component" value="Unassembled WGS sequence"/>
</dbReference>
<reference evidence="1 2" key="1">
    <citation type="submission" date="2018-06" db="EMBL/GenBank/DDBJ databases">
        <title>Draft Whole-Genome Sequence of the purple photosynthetic bacterium Rhodospeudomonas palustris XCP.</title>
        <authorList>
            <person name="Rayyan A."/>
            <person name="Meyer T.E."/>
            <person name="Kyndt J.A."/>
        </authorList>
    </citation>
    <scope>NUCLEOTIDE SEQUENCE [LARGE SCALE GENOMIC DNA]</scope>
    <source>
        <strain evidence="1 2">XCP</strain>
    </source>
</reference>
<proteinExistence type="predicted"/>
<evidence type="ECO:0000313" key="2">
    <source>
        <dbReference type="Proteomes" id="UP000248134"/>
    </source>
</evidence>
<protein>
    <submittedName>
        <fullName evidence="1">Phage tail protein</fullName>
    </submittedName>
</protein>
<name>A0A323UJF6_RHOPL</name>
<dbReference type="RefSeq" id="WP_110785978.1">
    <property type="nucleotide sequence ID" value="NZ_QKQS01000013.1"/>
</dbReference>
<gene>
    <name evidence="1" type="ORF">DNX69_10940</name>
</gene>
<accession>A0A323UJF6</accession>
<dbReference type="OrthoDB" id="1550902at2"/>